<evidence type="ECO:0000313" key="2">
    <source>
        <dbReference type="EMBL" id="EAU92200.2"/>
    </source>
</evidence>
<dbReference type="GeneID" id="6006101"/>
<dbReference type="AlphaFoldDB" id="A8N473"/>
<feature type="compositionally biased region" description="Basic and acidic residues" evidence="1">
    <location>
        <begin position="382"/>
        <end position="423"/>
    </location>
</feature>
<accession>A8N473</accession>
<keyword evidence="3" id="KW-1185">Reference proteome</keyword>
<dbReference type="InParanoid" id="A8N473"/>
<evidence type="ECO:0000313" key="3">
    <source>
        <dbReference type="Proteomes" id="UP000001861"/>
    </source>
</evidence>
<proteinExistence type="predicted"/>
<feature type="compositionally biased region" description="Polar residues" evidence="1">
    <location>
        <begin position="523"/>
        <end position="535"/>
    </location>
</feature>
<organism evidence="2 3">
    <name type="scientific">Coprinopsis cinerea (strain Okayama-7 / 130 / ATCC MYA-4618 / FGSC 9003)</name>
    <name type="common">Inky cap fungus</name>
    <name type="synonym">Hormographiella aspergillata</name>
    <dbReference type="NCBI Taxonomy" id="240176"/>
    <lineage>
        <taxon>Eukaryota</taxon>
        <taxon>Fungi</taxon>
        <taxon>Dikarya</taxon>
        <taxon>Basidiomycota</taxon>
        <taxon>Agaricomycotina</taxon>
        <taxon>Agaricomycetes</taxon>
        <taxon>Agaricomycetidae</taxon>
        <taxon>Agaricales</taxon>
        <taxon>Agaricineae</taxon>
        <taxon>Psathyrellaceae</taxon>
        <taxon>Coprinopsis</taxon>
    </lineage>
</organism>
<feature type="compositionally biased region" description="Basic and acidic residues" evidence="1">
    <location>
        <begin position="503"/>
        <end position="512"/>
    </location>
</feature>
<dbReference type="Proteomes" id="UP000001861">
    <property type="component" value="Unassembled WGS sequence"/>
</dbReference>
<dbReference type="KEGG" id="cci:CC1G_08823"/>
<feature type="compositionally biased region" description="Polar residues" evidence="1">
    <location>
        <begin position="343"/>
        <end position="360"/>
    </location>
</feature>
<feature type="compositionally biased region" description="Basic and acidic residues" evidence="1">
    <location>
        <begin position="585"/>
        <end position="595"/>
    </location>
</feature>
<dbReference type="OrthoDB" id="10685890at2759"/>
<feature type="compositionally biased region" description="Low complexity" evidence="1">
    <location>
        <begin position="465"/>
        <end position="474"/>
    </location>
</feature>
<feature type="compositionally biased region" description="Acidic residues" evidence="1">
    <location>
        <begin position="575"/>
        <end position="584"/>
    </location>
</feature>
<protein>
    <submittedName>
        <fullName evidence="2">Uncharacterized protein</fullName>
    </submittedName>
</protein>
<reference evidence="2 3" key="1">
    <citation type="journal article" date="2010" name="Proc. Natl. Acad. Sci. U.S.A.">
        <title>Insights into evolution of multicellular fungi from the assembled chromosomes of the mushroom Coprinopsis cinerea (Coprinus cinereus).</title>
        <authorList>
            <person name="Stajich J.E."/>
            <person name="Wilke S.K."/>
            <person name="Ahren D."/>
            <person name="Au C.H."/>
            <person name="Birren B.W."/>
            <person name="Borodovsky M."/>
            <person name="Burns C."/>
            <person name="Canback B."/>
            <person name="Casselton L.A."/>
            <person name="Cheng C.K."/>
            <person name="Deng J."/>
            <person name="Dietrich F.S."/>
            <person name="Fargo D.C."/>
            <person name="Farman M.L."/>
            <person name="Gathman A.C."/>
            <person name="Goldberg J."/>
            <person name="Guigo R."/>
            <person name="Hoegger P.J."/>
            <person name="Hooker J.B."/>
            <person name="Huggins A."/>
            <person name="James T.Y."/>
            <person name="Kamada T."/>
            <person name="Kilaru S."/>
            <person name="Kodira C."/>
            <person name="Kues U."/>
            <person name="Kupfer D."/>
            <person name="Kwan H.S."/>
            <person name="Lomsadze A."/>
            <person name="Li W."/>
            <person name="Lilly W.W."/>
            <person name="Ma L.J."/>
            <person name="Mackey A.J."/>
            <person name="Manning G."/>
            <person name="Martin F."/>
            <person name="Muraguchi H."/>
            <person name="Natvig D.O."/>
            <person name="Palmerini H."/>
            <person name="Ramesh M.A."/>
            <person name="Rehmeyer C.J."/>
            <person name="Roe B.A."/>
            <person name="Shenoy N."/>
            <person name="Stanke M."/>
            <person name="Ter-Hovhannisyan V."/>
            <person name="Tunlid A."/>
            <person name="Velagapudi R."/>
            <person name="Vision T.J."/>
            <person name="Zeng Q."/>
            <person name="Zolan M.E."/>
            <person name="Pukkila P.J."/>
        </authorList>
    </citation>
    <scope>NUCLEOTIDE SEQUENCE [LARGE SCALE GENOMIC DNA]</scope>
    <source>
        <strain evidence="3">Okayama-7 / 130 / ATCC MYA-4618 / FGSC 9003</strain>
    </source>
</reference>
<dbReference type="OMA" id="EEYCFAN"/>
<dbReference type="RefSeq" id="XP_001829668.2">
    <property type="nucleotide sequence ID" value="XM_001829616.2"/>
</dbReference>
<feature type="compositionally biased region" description="Acidic residues" evidence="1">
    <location>
        <begin position="440"/>
        <end position="453"/>
    </location>
</feature>
<feature type="region of interest" description="Disordered" evidence="1">
    <location>
        <begin position="309"/>
        <end position="617"/>
    </location>
</feature>
<feature type="compositionally biased region" description="Basic and acidic residues" evidence="1">
    <location>
        <begin position="318"/>
        <end position="341"/>
    </location>
</feature>
<feature type="compositionally biased region" description="Low complexity" evidence="1">
    <location>
        <begin position="536"/>
        <end position="555"/>
    </location>
</feature>
<evidence type="ECO:0000256" key="1">
    <source>
        <dbReference type="SAM" id="MobiDB-lite"/>
    </source>
</evidence>
<dbReference type="EMBL" id="AACS02000001">
    <property type="protein sequence ID" value="EAU92200.2"/>
    <property type="molecule type" value="Genomic_DNA"/>
</dbReference>
<feature type="region of interest" description="Disordered" evidence="1">
    <location>
        <begin position="250"/>
        <end position="281"/>
    </location>
</feature>
<dbReference type="VEuPathDB" id="FungiDB:CC1G_08823"/>
<feature type="compositionally biased region" description="Basic and acidic residues" evidence="1">
    <location>
        <begin position="480"/>
        <end position="494"/>
    </location>
</feature>
<dbReference type="HOGENOM" id="CLU_442796_0_0_1"/>
<sequence>MPSNDAQYSPRQISTTSGQDPFTCCGDCDPCKAGQECKTLIAAKKLHTKTGLALNTTISALTVFKEAASGAGVAVPGLRQAAGCSLWIVETIAMMDDNKTLFNGLAQRCMHLTLIIIHNMRRQEQRLREEAAENGSEIPDSIAIPEELQHKVQAALEKTEKTLREILGRRFIWRFILARADKITIARHQAKISDAVTDFHMLMTMDIYTMVGRKRMIRIDDDKARTQADRYAEEDREARIRARAEAEAAAKAAEAAAEAEKERARRPPPRPVPSQDRRRSWVDQVVNNSIGNGNNNDIRNSGNVNSTYTVDSFNNSRVRNDRVHVDRSSYGDKARVTKKSYDYSGSNFGHNKSRHNSNIFAPNGNVNDDHSNRSHSNNYPERSPREQNRRSSAIRYDDPPRGFFSHDSRRSYRRRSSDDIPERIDEELLYPRHARRGDDSDSDSTGSEDEDGHEDPRRHRGSHNRPSASPSTRPRSGRHSVLEKTHESEREYSDTRSTAQRSARRDARGTYDDDHESAEVYASSRQLQVRQQNGYTSATSQGRSAGGSSRSVTSQRQKPKRRVVTRRKSSNDIYESPEETDFDEEIRSQYSERPRHSQTWAQPAEVGYGRRGSREYR</sequence>
<dbReference type="CDD" id="cd21037">
    <property type="entry name" value="MLKL_NTD"/>
    <property type="match status" value="1"/>
</dbReference>
<name>A8N473_COPC7</name>
<comment type="caution">
    <text evidence="2">The sequence shown here is derived from an EMBL/GenBank/DDBJ whole genome shotgun (WGS) entry which is preliminary data.</text>
</comment>
<dbReference type="InterPro" id="IPR059179">
    <property type="entry name" value="MLKL-like_MCAfunc"/>
</dbReference>
<gene>
    <name evidence="2" type="ORF">CC1G_08823</name>
</gene>
<feature type="compositionally biased region" description="Basic residues" evidence="1">
    <location>
        <begin position="557"/>
        <end position="568"/>
    </location>
</feature>